<dbReference type="Pfam" id="PF01547">
    <property type="entry name" value="SBP_bac_1"/>
    <property type="match status" value="1"/>
</dbReference>
<sequence length="200" mass="22677">MLCCWHHAANRVFYNKGLFDKFGVPYPKNGMTWEETAELSKKMTRSDGGQAIFGFVASPLHVLSSKQLSKPYLDQKTMKPTFLDSEWQQLYQAYFLAFGSDPALKNRTVQLKRLPYRQEFTNTQEIAMLAFNSQFPFDNPEDIALIDWDLVSLPTITSMPNTGSQSLPITIAITSMAQNKDAAMEVIKAITSEDMQVFGR</sequence>
<accession>A0A5C4T3F3</accession>
<comment type="caution">
    <text evidence="6">The sequence shown here is derived from an EMBL/GenBank/DDBJ whole genome shotgun (WGS) entry which is preliminary data.</text>
</comment>
<dbReference type="EMBL" id="VDCQ01000045">
    <property type="protein sequence ID" value="TNJ63280.1"/>
    <property type="molecule type" value="Genomic_DNA"/>
</dbReference>
<evidence type="ECO:0000313" key="6">
    <source>
        <dbReference type="EMBL" id="TNJ63280.1"/>
    </source>
</evidence>
<dbReference type="AlphaFoldDB" id="A0A5C4T3F3"/>
<keyword evidence="4" id="KW-0564">Palmitate</keyword>
<keyword evidence="7" id="KW-1185">Reference proteome</keyword>
<dbReference type="Proteomes" id="UP000307943">
    <property type="component" value="Unassembled WGS sequence"/>
</dbReference>
<dbReference type="Gene3D" id="3.40.190.10">
    <property type="entry name" value="Periplasmic binding protein-like II"/>
    <property type="match status" value="1"/>
</dbReference>
<dbReference type="PANTHER" id="PTHR43649">
    <property type="entry name" value="ARABINOSE-BINDING PROTEIN-RELATED"/>
    <property type="match status" value="1"/>
</dbReference>
<keyword evidence="5" id="KW-0449">Lipoprotein</keyword>
<reference evidence="6 7" key="1">
    <citation type="submission" date="2019-05" db="EMBL/GenBank/DDBJ databases">
        <title>We sequenced the genome of Paenibacillus hemerocallicola KCTC 33185 for further insight into its adaptation and study the phylogeny of Paenibacillus.</title>
        <authorList>
            <person name="Narsing Rao M.P."/>
        </authorList>
    </citation>
    <scope>NUCLEOTIDE SEQUENCE [LARGE SCALE GENOMIC DNA]</scope>
    <source>
        <strain evidence="6 7">KCTC 33185</strain>
    </source>
</reference>
<dbReference type="InterPro" id="IPR006059">
    <property type="entry name" value="SBP"/>
</dbReference>
<keyword evidence="3" id="KW-0472">Membrane</keyword>
<keyword evidence="2" id="KW-0732">Signal</keyword>
<name>A0A5C4T3F3_9BACL</name>
<keyword evidence="1" id="KW-1003">Cell membrane</keyword>
<evidence type="ECO:0000256" key="5">
    <source>
        <dbReference type="ARBA" id="ARBA00023288"/>
    </source>
</evidence>
<evidence type="ECO:0000256" key="1">
    <source>
        <dbReference type="ARBA" id="ARBA00022475"/>
    </source>
</evidence>
<dbReference type="OrthoDB" id="9782846at2"/>
<dbReference type="InterPro" id="IPR050490">
    <property type="entry name" value="Bact_solute-bd_prot1"/>
</dbReference>
<organism evidence="6 7">
    <name type="scientific">Paenibacillus hemerocallicola</name>
    <dbReference type="NCBI Taxonomy" id="1172614"/>
    <lineage>
        <taxon>Bacteria</taxon>
        <taxon>Bacillati</taxon>
        <taxon>Bacillota</taxon>
        <taxon>Bacilli</taxon>
        <taxon>Bacillales</taxon>
        <taxon>Paenibacillaceae</taxon>
        <taxon>Paenibacillus</taxon>
    </lineage>
</organism>
<evidence type="ECO:0000256" key="3">
    <source>
        <dbReference type="ARBA" id="ARBA00023136"/>
    </source>
</evidence>
<proteinExistence type="predicted"/>
<dbReference type="PANTHER" id="PTHR43649:SF33">
    <property type="entry name" value="POLYGALACTURONAN_RHAMNOGALACTURONAN-BINDING PROTEIN YTCQ"/>
    <property type="match status" value="1"/>
</dbReference>
<gene>
    <name evidence="6" type="ORF">FE784_26130</name>
</gene>
<evidence type="ECO:0000313" key="7">
    <source>
        <dbReference type="Proteomes" id="UP000307943"/>
    </source>
</evidence>
<evidence type="ECO:0000256" key="2">
    <source>
        <dbReference type="ARBA" id="ARBA00022729"/>
    </source>
</evidence>
<evidence type="ECO:0000256" key="4">
    <source>
        <dbReference type="ARBA" id="ARBA00023139"/>
    </source>
</evidence>
<protein>
    <submittedName>
        <fullName evidence="6">Extracellular solute-binding protein</fullName>
    </submittedName>
</protein>
<dbReference type="SUPFAM" id="SSF53850">
    <property type="entry name" value="Periplasmic binding protein-like II"/>
    <property type="match status" value="1"/>
</dbReference>